<dbReference type="PANTHER" id="PTHR38013">
    <property type="entry name" value="GLYCOPROTEIN/POLYSACCHARIDE METABOLISM"/>
    <property type="match status" value="1"/>
</dbReference>
<keyword evidence="2" id="KW-0449">Lipoprotein</keyword>
<evidence type="ECO:0000313" key="2">
    <source>
        <dbReference type="EMBL" id="QNH63425.1"/>
    </source>
</evidence>
<evidence type="ECO:0000256" key="1">
    <source>
        <dbReference type="SAM" id="SignalP"/>
    </source>
</evidence>
<dbReference type="Pfam" id="PF09619">
    <property type="entry name" value="YscW"/>
    <property type="match status" value="1"/>
</dbReference>
<dbReference type="Proteomes" id="UP000515489">
    <property type="component" value="Chromosome"/>
</dbReference>
<dbReference type="EMBL" id="CP060202">
    <property type="protein sequence ID" value="QNH63425.1"/>
    <property type="molecule type" value="Genomic_DNA"/>
</dbReference>
<organism evidence="2 3">
    <name type="scientific">Hymenobacter sediminicola</name>
    <dbReference type="NCBI Taxonomy" id="2761579"/>
    <lineage>
        <taxon>Bacteria</taxon>
        <taxon>Pseudomonadati</taxon>
        <taxon>Bacteroidota</taxon>
        <taxon>Cytophagia</taxon>
        <taxon>Cytophagales</taxon>
        <taxon>Hymenobacteraceae</taxon>
        <taxon>Hymenobacter</taxon>
    </lineage>
</organism>
<accession>A0A7G7WAN2</accession>
<dbReference type="PROSITE" id="PS51257">
    <property type="entry name" value="PROKAR_LIPOPROTEIN"/>
    <property type="match status" value="1"/>
</dbReference>
<keyword evidence="1" id="KW-0732">Signal</keyword>
<protein>
    <submittedName>
        <fullName evidence="2">YbaY family lipoprotein</fullName>
    </submittedName>
</protein>
<keyword evidence="3" id="KW-1185">Reference proteome</keyword>
<reference evidence="2 3" key="1">
    <citation type="submission" date="2020-08" db="EMBL/GenBank/DDBJ databases">
        <title>Hymenobacter sp. S2-20-2 genome sequencing.</title>
        <authorList>
            <person name="Jin L."/>
        </authorList>
    </citation>
    <scope>NUCLEOTIDE SEQUENCE [LARGE SCALE GENOMIC DNA]</scope>
    <source>
        <strain evidence="2 3">S2-20-2</strain>
    </source>
</reference>
<gene>
    <name evidence="2" type="ORF">H4317_06400</name>
</gene>
<evidence type="ECO:0000313" key="3">
    <source>
        <dbReference type="Proteomes" id="UP000515489"/>
    </source>
</evidence>
<proteinExistence type="predicted"/>
<dbReference type="RefSeq" id="WP_185889304.1">
    <property type="nucleotide sequence ID" value="NZ_CP060202.1"/>
</dbReference>
<feature type="chain" id="PRO_5028934670" evidence="1">
    <location>
        <begin position="33"/>
        <end position="152"/>
    </location>
</feature>
<dbReference type="PANTHER" id="PTHR38013:SF1">
    <property type="entry name" value="GLYCOPROTEIN_POLYSACCHARIDE METABOLISM"/>
    <property type="match status" value="1"/>
</dbReference>
<name>A0A7G7WAN2_9BACT</name>
<feature type="signal peptide" evidence="1">
    <location>
        <begin position="1"/>
        <end position="32"/>
    </location>
</feature>
<sequence length="152" mass="16315">MKIRLLSAFCVPVLLAACTASPSATSSAGASAAEASQPMTVPRDTVTGTLAYRERMALPAAAIVQLQLQDVSRQDVAATIIDSVTIRPNGQQVPLSFALTYNPARIQESNTYAVQARILLNGQLLFMNDVSYPVITRGNPRQVQMVLRRAGK</sequence>
<dbReference type="InterPro" id="IPR053196">
    <property type="entry name" value="Lipoprotein_YbaY-like"/>
</dbReference>
<dbReference type="AlphaFoldDB" id="A0A7G7WAN2"/>
<dbReference type="InterPro" id="IPR039366">
    <property type="entry name" value="Pilotin"/>
</dbReference>
<dbReference type="KEGG" id="hsk:H4317_06400"/>